<evidence type="ECO:0000256" key="4">
    <source>
        <dbReference type="ARBA" id="ARBA00022989"/>
    </source>
</evidence>
<accession>W6UU71</accession>
<dbReference type="InterPro" id="IPR012435">
    <property type="entry name" value="TMEM144"/>
</dbReference>
<dbReference type="Proteomes" id="UP000019149">
    <property type="component" value="Unassembled WGS sequence"/>
</dbReference>
<evidence type="ECO:0000256" key="3">
    <source>
        <dbReference type="ARBA" id="ARBA00022692"/>
    </source>
</evidence>
<keyword evidence="3 6" id="KW-0812">Transmembrane</keyword>
<feature type="transmembrane region" description="Helical" evidence="6">
    <location>
        <begin position="400"/>
        <end position="419"/>
    </location>
</feature>
<reference evidence="7 8" key="1">
    <citation type="journal article" date="2013" name="Nat. Genet.">
        <title>The genome of the hydatid tapeworm Echinococcus granulosus.</title>
        <authorList>
            <person name="Zheng H."/>
            <person name="Zhang W."/>
            <person name="Zhang L."/>
            <person name="Zhang Z."/>
            <person name="Li J."/>
            <person name="Lu G."/>
            <person name="Zhu Y."/>
            <person name="Wang Y."/>
            <person name="Huang Y."/>
            <person name="Liu J."/>
            <person name="Kang H."/>
            <person name="Chen J."/>
            <person name="Wang L."/>
            <person name="Chen A."/>
            <person name="Yu S."/>
            <person name="Gao Z."/>
            <person name="Jin L."/>
            <person name="Gu W."/>
            <person name="Wang Z."/>
            <person name="Zhao L."/>
            <person name="Shi B."/>
            <person name="Wen H."/>
            <person name="Lin R."/>
            <person name="Jones M.K."/>
            <person name="Brejova B."/>
            <person name="Vinar T."/>
            <person name="Zhao G."/>
            <person name="McManus D.P."/>
            <person name="Chen Z."/>
            <person name="Zhou Y."/>
            <person name="Wang S."/>
        </authorList>
    </citation>
    <scope>NUCLEOTIDE SEQUENCE [LARGE SCALE GENOMIC DNA]</scope>
</reference>
<dbReference type="InterPro" id="IPR010651">
    <property type="entry name" value="Sugar_transport"/>
</dbReference>
<dbReference type="GeneID" id="36336455"/>
<evidence type="ECO:0000256" key="2">
    <source>
        <dbReference type="ARBA" id="ARBA00005731"/>
    </source>
</evidence>
<dbReference type="RefSeq" id="XP_024355392.1">
    <property type="nucleotide sequence ID" value="XM_024489989.1"/>
</dbReference>
<evidence type="ECO:0000313" key="7">
    <source>
        <dbReference type="EMBL" id="EUB64196.1"/>
    </source>
</evidence>
<comment type="subcellular location">
    <subcellularLocation>
        <location evidence="1">Membrane</location>
        <topology evidence="1">Multi-pass membrane protein</topology>
    </subcellularLocation>
</comment>
<evidence type="ECO:0000256" key="6">
    <source>
        <dbReference type="SAM" id="Phobius"/>
    </source>
</evidence>
<sequence>MVWQRSGSIQVCTQITVYTQWSQVIGSDVLSLNDIKAGQEDEPKESIFARTMNASDALGLANEEGASVSMTSPTFGYIAIVVCAVCFGTNYLPVKKFTMGDGMFFQWMMCNAILLVGVIVNCAVGCPKFYPLAMFGGALWAIGNSLSVTIIEAIGVGLGIILWSMSNMLFGFATSRFGWFGIAQKIPKKPIMNYIGVAIALGSVIVFAAIKPNHPESKKEIPREGGEADNVVMTDRSTAKALLTDERESTGKCGRICKPISSMPLTQRRILGVVLAVLAGSFYGNTFVPTQYIQTWYQGASKEGLHYVFANFVGIWMTSTAIFFIYSLGKKNRPWVPHNNAIVPALASGALWGTAQSAWFVANAALGEPVTFPIITTCPALIATICGMVFFKEITGKRNYILLAIAFCVTTTGVILNALSNV</sequence>
<feature type="transmembrane region" description="Helical" evidence="6">
    <location>
        <begin position="270"/>
        <end position="288"/>
    </location>
</feature>
<feature type="transmembrane region" description="Helical" evidence="6">
    <location>
        <begin position="308"/>
        <end position="329"/>
    </location>
</feature>
<dbReference type="PANTHER" id="PTHR16119:SF17">
    <property type="entry name" value="TRANSMEMBRANE PROTEIN 144"/>
    <property type="match status" value="1"/>
</dbReference>
<keyword evidence="8" id="KW-1185">Reference proteome</keyword>
<dbReference type="CTD" id="36336455"/>
<dbReference type="KEGG" id="egl:EGR_00740"/>
<protein>
    <submittedName>
        <fullName evidence="7">Transmembrane protein</fullName>
    </submittedName>
</protein>
<comment type="caution">
    <text evidence="7">The sequence shown here is derived from an EMBL/GenBank/DDBJ whole genome shotgun (WGS) entry which is preliminary data.</text>
</comment>
<dbReference type="OMA" id="MFFQWIV"/>
<keyword evidence="4 6" id="KW-1133">Transmembrane helix</keyword>
<keyword evidence="5 6" id="KW-0472">Membrane</keyword>
<name>W6UU71_ECHGR</name>
<dbReference type="EMBL" id="APAU02000003">
    <property type="protein sequence ID" value="EUB64196.1"/>
    <property type="molecule type" value="Genomic_DNA"/>
</dbReference>
<feature type="transmembrane region" description="Helical" evidence="6">
    <location>
        <begin position="372"/>
        <end position="391"/>
    </location>
</feature>
<dbReference type="OrthoDB" id="426527at2759"/>
<dbReference type="AlphaFoldDB" id="W6UU71"/>
<feature type="transmembrane region" description="Helical" evidence="6">
    <location>
        <begin position="74"/>
        <end position="92"/>
    </location>
</feature>
<dbReference type="PANTHER" id="PTHR16119">
    <property type="entry name" value="TRANSMEMBRANE PROTEIN 144"/>
    <property type="match status" value="1"/>
</dbReference>
<feature type="transmembrane region" description="Helical" evidence="6">
    <location>
        <begin position="341"/>
        <end position="366"/>
    </location>
</feature>
<proteinExistence type="inferred from homology"/>
<feature type="transmembrane region" description="Helical" evidence="6">
    <location>
        <begin position="104"/>
        <end position="126"/>
    </location>
</feature>
<feature type="transmembrane region" description="Helical" evidence="6">
    <location>
        <begin position="191"/>
        <end position="210"/>
    </location>
</feature>
<dbReference type="GO" id="GO:0016020">
    <property type="term" value="C:membrane"/>
    <property type="evidence" value="ECO:0007669"/>
    <property type="project" value="UniProtKB-SubCell"/>
</dbReference>
<evidence type="ECO:0000256" key="1">
    <source>
        <dbReference type="ARBA" id="ARBA00004141"/>
    </source>
</evidence>
<dbReference type="Pfam" id="PF07857">
    <property type="entry name" value="TMEM144"/>
    <property type="match status" value="1"/>
</dbReference>
<evidence type="ECO:0000313" key="8">
    <source>
        <dbReference type="Proteomes" id="UP000019149"/>
    </source>
</evidence>
<gene>
    <name evidence="7" type="ORF">EGR_00740</name>
</gene>
<feature type="transmembrane region" description="Helical" evidence="6">
    <location>
        <begin position="138"/>
        <end position="163"/>
    </location>
</feature>
<comment type="similarity">
    <text evidence="2">Belongs to the TMEM144 family.</text>
</comment>
<organism evidence="7 8">
    <name type="scientific">Echinococcus granulosus</name>
    <name type="common">Hydatid tapeworm</name>
    <dbReference type="NCBI Taxonomy" id="6210"/>
    <lineage>
        <taxon>Eukaryota</taxon>
        <taxon>Metazoa</taxon>
        <taxon>Spiralia</taxon>
        <taxon>Lophotrochozoa</taxon>
        <taxon>Platyhelminthes</taxon>
        <taxon>Cestoda</taxon>
        <taxon>Eucestoda</taxon>
        <taxon>Cyclophyllidea</taxon>
        <taxon>Taeniidae</taxon>
        <taxon>Echinococcus</taxon>
        <taxon>Echinococcus granulosus group</taxon>
    </lineage>
</organism>
<evidence type="ECO:0000256" key="5">
    <source>
        <dbReference type="ARBA" id="ARBA00023136"/>
    </source>
</evidence>
<dbReference type="GO" id="GO:0015144">
    <property type="term" value="F:carbohydrate transmembrane transporter activity"/>
    <property type="evidence" value="ECO:0007669"/>
    <property type="project" value="InterPro"/>
</dbReference>